<evidence type="ECO:0008006" key="3">
    <source>
        <dbReference type="Google" id="ProtNLM"/>
    </source>
</evidence>
<dbReference type="KEGG" id="bfz:BAU07_21340"/>
<name>A0A193GIA9_9BORD</name>
<gene>
    <name evidence="1" type="ORF">BAU07_21340</name>
</gene>
<sequence>MALFNFNQDPEEPELWAAENVTVAPARPPIHIMVQTDGEAPTRECEKAVRALLDTMPDKILAAADFLLEHYSPEECEKMGIDRTHLPRNRSPEAMAEVAVLRALWLFDEDCEDFELWFTVPWDQEHTYDVEFEGGEPVACTLND</sequence>
<keyword evidence="2" id="KW-1185">Reference proteome</keyword>
<accession>A0A193GIA9</accession>
<dbReference type="AlphaFoldDB" id="A0A193GIA9"/>
<reference evidence="1 2" key="1">
    <citation type="submission" date="2016-06" db="EMBL/GenBank/DDBJ databases">
        <title>Complete genome sequences of Bordetella bronchialis and Bordetella flabilis.</title>
        <authorList>
            <person name="LiPuma J.J."/>
            <person name="Spilker T."/>
        </authorList>
    </citation>
    <scope>NUCLEOTIDE SEQUENCE [LARGE SCALE GENOMIC DNA]</scope>
    <source>
        <strain evidence="1 2">AU10664</strain>
    </source>
</reference>
<dbReference type="Proteomes" id="UP000091926">
    <property type="component" value="Chromosome"/>
</dbReference>
<protein>
    <recommendedName>
        <fullName evidence="3">DUF2262 domain-containing protein</fullName>
    </recommendedName>
</protein>
<proteinExistence type="predicted"/>
<dbReference type="RefSeq" id="WP_066662170.1">
    <property type="nucleotide sequence ID" value="NZ_CBCSCL010000007.1"/>
</dbReference>
<dbReference type="OrthoDB" id="8634610at2"/>
<dbReference type="EMBL" id="CP016172">
    <property type="protein sequence ID" value="ANN79328.1"/>
    <property type="molecule type" value="Genomic_DNA"/>
</dbReference>
<evidence type="ECO:0000313" key="1">
    <source>
        <dbReference type="EMBL" id="ANN79328.1"/>
    </source>
</evidence>
<dbReference type="STRING" id="463014.BAU07_21340"/>
<evidence type="ECO:0000313" key="2">
    <source>
        <dbReference type="Proteomes" id="UP000091926"/>
    </source>
</evidence>
<organism evidence="1 2">
    <name type="scientific">Bordetella flabilis</name>
    <dbReference type="NCBI Taxonomy" id="463014"/>
    <lineage>
        <taxon>Bacteria</taxon>
        <taxon>Pseudomonadati</taxon>
        <taxon>Pseudomonadota</taxon>
        <taxon>Betaproteobacteria</taxon>
        <taxon>Burkholderiales</taxon>
        <taxon>Alcaligenaceae</taxon>
        <taxon>Bordetella</taxon>
    </lineage>
</organism>